<evidence type="ECO:0000256" key="2">
    <source>
        <dbReference type="SAM" id="Phobius"/>
    </source>
</evidence>
<feature type="transmembrane region" description="Helical" evidence="2">
    <location>
        <begin position="6"/>
        <end position="24"/>
    </location>
</feature>
<evidence type="ECO:0000313" key="4">
    <source>
        <dbReference type="Proteomes" id="UP001160130"/>
    </source>
</evidence>
<name>A0ABT6L4J1_9MYCO</name>
<organism evidence="3 4">
    <name type="scientific">Mycolicibacterium frederiksbergense</name>
    <dbReference type="NCBI Taxonomy" id="117567"/>
    <lineage>
        <taxon>Bacteria</taxon>
        <taxon>Bacillati</taxon>
        <taxon>Actinomycetota</taxon>
        <taxon>Actinomycetes</taxon>
        <taxon>Mycobacteriales</taxon>
        <taxon>Mycobacteriaceae</taxon>
        <taxon>Mycolicibacterium</taxon>
    </lineage>
</organism>
<feature type="transmembrane region" description="Helical" evidence="2">
    <location>
        <begin position="493"/>
        <end position="511"/>
    </location>
</feature>
<dbReference type="EMBL" id="JARXVE010000008">
    <property type="protein sequence ID" value="MDH6197848.1"/>
    <property type="molecule type" value="Genomic_DNA"/>
</dbReference>
<dbReference type="RefSeq" id="WP_308205304.1">
    <property type="nucleotide sequence ID" value="NZ_JARXVE010000008.1"/>
</dbReference>
<evidence type="ECO:0000256" key="1">
    <source>
        <dbReference type="SAM" id="MobiDB-lite"/>
    </source>
</evidence>
<reference evidence="3 4" key="1">
    <citation type="submission" date="2023-04" db="EMBL/GenBank/DDBJ databases">
        <title>Forest soil microbial communities from Buena Vista Peninsula, Colon Province, Panama.</title>
        <authorList>
            <person name="Bouskill N."/>
        </authorList>
    </citation>
    <scope>NUCLEOTIDE SEQUENCE [LARGE SCALE GENOMIC DNA]</scope>
    <source>
        <strain evidence="3 4">AC80</strain>
    </source>
</reference>
<proteinExistence type="predicted"/>
<feature type="transmembrane region" description="Helical" evidence="2">
    <location>
        <begin position="65"/>
        <end position="85"/>
    </location>
</feature>
<feature type="transmembrane region" description="Helical" evidence="2">
    <location>
        <begin position="281"/>
        <end position="302"/>
    </location>
</feature>
<feature type="transmembrane region" description="Helical" evidence="2">
    <location>
        <begin position="184"/>
        <end position="205"/>
    </location>
</feature>
<keyword evidence="4" id="KW-1185">Reference proteome</keyword>
<feature type="transmembrane region" description="Helical" evidence="2">
    <location>
        <begin position="314"/>
        <end position="334"/>
    </location>
</feature>
<dbReference type="Proteomes" id="UP001160130">
    <property type="component" value="Unassembled WGS sequence"/>
</dbReference>
<feature type="transmembrane region" description="Helical" evidence="2">
    <location>
        <begin position="145"/>
        <end position="172"/>
    </location>
</feature>
<feature type="transmembrane region" description="Helical" evidence="2">
    <location>
        <begin position="36"/>
        <end position="59"/>
    </location>
</feature>
<feature type="transmembrane region" description="Helical" evidence="2">
    <location>
        <begin position="407"/>
        <end position="424"/>
    </location>
</feature>
<evidence type="ECO:0000313" key="3">
    <source>
        <dbReference type="EMBL" id="MDH6197848.1"/>
    </source>
</evidence>
<feature type="region of interest" description="Disordered" evidence="1">
    <location>
        <begin position="223"/>
        <end position="252"/>
    </location>
</feature>
<keyword evidence="2" id="KW-1133">Transmembrane helix</keyword>
<evidence type="ECO:0008006" key="5">
    <source>
        <dbReference type="Google" id="ProtNLM"/>
    </source>
</evidence>
<protein>
    <recommendedName>
        <fullName evidence="5">Permease</fullName>
    </recommendedName>
</protein>
<feature type="transmembrane region" description="Helical" evidence="2">
    <location>
        <begin position="468"/>
        <end position="486"/>
    </location>
</feature>
<accession>A0ABT6L4J1</accession>
<comment type="caution">
    <text evidence="3">The sequence shown here is derived from an EMBL/GenBank/DDBJ whole genome shotgun (WGS) entry which is preliminary data.</text>
</comment>
<sequence length="512" mass="51683">MTPLSAAHWVYLIGLAVLIATVVAKKNVIAPALIATFLTGLVYQGSFTMGLGSIFNASIAGTRELLPVFIIIALVCAMLGAMRALGADTLMIRPLSRFFRNGHISYVLLAVVTFVLSLAFWPTPVLPLIAAILLPAALRAGLSPLGAALAIAIAGQGMALSSDYIMGVAPALSAEGAHVSARMIADRATLIALIAGVVALAVAYFRDVRTKMSDLATVAEIPSSSAGADRAPEPTPGTKGPSAESVPAGSGAAHQGATATLTAAPASDTPTVASGLASPKALIVAVAVPVLFAALLAFMLLGRFTSLIPDIDEGLGAPLVGGTAALALVAIALIAKRKDWLGEVGTHFTEGITFSFRTMGMVIPVAGFVYIGLADYSAGILGLPEGADAPAFLFDAVALVQPHIPQVPVFAAFAMLLIGMLIGLDGNGWPGLPFTGSMAGALGDGSTDVATLAAIAQNGASWTGGGTLVIWSSLIVVAGLTGVPVVDLARRLFIPVVTGLVVATAIAAAVML</sequence>
<gene>
    <name evidence="3" type="ORF">M2272_004504</name>
</gene>
<feature type="transmembrane region" description="Helical" evidence="2">
    <location>
        <begin position="354"/>
        <end position="373"/>
    </location>
</feature>
<feature type="transmembrane region" description="Helical" evidence="2">
    <location>
        <begin position="106"/>
        <end position="133"/>
    </location>
</feature>
<keyword evidence="2" id="KW-0472">Membrane</keyword>
<keyword evidence="2" id="KW-0812">Transmembrane</keyword>